<dbReference type="EMBL" id="JANQDX010000002">
    <property type="protein sequence ID" value="KAL0927672.1"/>
    <property type="molecule type" value="Genomic_DNA"/>
</dbReference>
<evidence type="ECO:0000313" key="2">
    <source>
        <dbReference type="Proteomes" id="UP001552299"/>
    </source>
</evidence>
<organism evidence="1 2">
    <name type="scientific">Dendrobium thyrsiflorum</name>
    <name type="common">Pinecone-like raceme dendrobium</name>
    <name type="synonym">Orchid</name>
    <dbReference type="NCBI Taxonomy" id="117978"/>
    <lineage>
        <taxon>Eukaryota</taxon>
        <taxon>Viridiplantae</taxon>
        <taxon>Streptophyta</taxon>
        <taxon>Embryophyta</taxon>
        <taxon>Tracheophyta</taxon>
        <taxon>Spermatophyta</taxon>
        <taxon>Magnoliopsida</taxon>
        <taxon>Liliopsida</taxon>
        <taxon>Asparagales</taxon>
        <taxon>Orchidaceae</taxon>
        <taxon>Epidendroideae</taxon>
        <taxon>Malaxideae</taxon>
        <taxon>Dendrobiinae</taxon>
        <taxon>Dendrobium</taxon>
    </lineage>
</organism>
<accession>A0ABD0W0Z1</accession>
<evidence type="ECO:0008006" key="3">
    <source>
        <dbReference type="Google" id="ProtNLM"/>
    </source>
</evidence>
<evidence type="ECO:0000313" key="1">
    <source>
        <dbReference type="EMBL" id="KAL0927672.1"/>
    </source>
</evidence>
<protein>
    <recommendedName>
        <fullName evidence="3">Retrotransposon Copia-like N-terminal domain-containing protein</fullName>
    </recommendedName>
</protein>
<dbReference type="Proteomes" id="UP001552299">
    <property type="component" value="Unassembled WGS sequence"/>
</dbReference>
<keyword evidence="2" id="KW-1185">Reference proteome</keyword>
<reference evidence="1 2" key="1">
    <citation type="journal article" date="2024" name="Plant Biotechnol. J.">
        <title>Dendrobium thyrsiflorum genome and its molecular insights into genes involved in important horticultural traits.</title>
        <authorList>
            <person name="Chen B."/>
            <person name="Wang J.Y."/>
            <person name="Zheng P.J."/>
            <person name="Li K.L."/>
            <person name="Liang Y.M."/>
            <person name="Chen X.F."/>
            <person name="Zhang C."/>
            <person name="Zhao X."/>
            <person name="He X."/>
            <person name="Zhang G.Q."/>
            <person name="Liu Z.J."/>
            <person name="Xu Q."/>
        </authorList>
    </citation>
    <scope>NUCLEOTIDE SEQUENCE [LARGE SCALE GENOMIC DNA]</scope>
    <source>
        <strain evidence="1">GZMU011</strain>
    </source>
</reference>
<name>A0ABD0W0Z1_DENTH</name>
<gene>
    <name evidence="1" type="ORF">M5K25_001870</name>
</gene>
<sequence length="114" mass="12737">MADQDSSSAIPPTSSLSASTEDFVIPSPLKFLMSNLKLMVNLQLNNENYAFWSLQIYKLFAANGFEGYLRGHQTCPNEPTDQPDHRATMVPISWTEMQCPSTGQVEKRKVAKVV</sequence>
<dbReference type="Gene3D" id="2.40.50.140">
    <property type="entry name" value="Nucleic acid-binding proteins"/>
    <property type="match status" value="1"/>
</dbReference>
<comment type="caution">
    <text evidence="1">The sequence shown here is derived from an EMBL/GenBank/DDBJ whole genome shotgun (WGS) entry which is preliminary data.</text>
</comment>
<dbReference type="AlphaFoldDB" id="A0ABD0W0Z1"/>
<dbReference type="InterPro" id="IPR012340">
    <property type="entry name" value="NA-bd_OB-fold"/>
</dbReference>
<proteinExistence type="predicted"/>